<keyword evidence="2" id="KW-0325">Glycoprotein</keyword>
<keyword evidence="7" id="KW-1185">Reference proteome</keyword>
<keyword evidence="2" id="KW-0472">Membrane</keyword>
<evidence type="ECO:0000313" key="6">
    <source>
        <dbReference type="EMBL" id="KAL1209741.1"/>
    </source>
</evidence>
<name>A0ABD1ASK1_CARAN</name>
<dbReference type="Gene3D" id="1.20.58.1040">
    <property type="match status" value="1"/>
</dbReference>
<reference evidence="6 7" key="1">
    <citation type="submission" date="2024-04" db="EMBL/GenBank/DDBJ databases">
        <title>Genome assembly C_amara_ONT_v2.</title>
        <authorList>
            <person name="Yant L."/>
            <person name="Moore C."/>
            <person name="Slenker M."/>
        </authorList>
    </citation>
    <scope>NUCLEOTIDE SEQUENCE [LARGE SCALE GENOMIC DNA]</scope>
    <source>
        <tissue evidence="6">Leaf</tissue>
    </source>
</reference>
<evidence type="ECO:0000313" key="7">
    <source>
        <dbReference type="Proteomes" id="UP001558713"/>
    </source>
</evidence>
<organism evidence="6 7">
    <name type="scientific">Cardamine amara subsp. amara</name>
    <dbReference type="NCBI Taxonomy" id="228776"/>
    <lineage>
        <taxon>Eukaryota</taxon>
        <taxon>Viridiplantae</taxon>
        <taxon>Streptophyta</taxon>
        <taxon>Embryophyta</taxon>
        <taxon>Tracheophyta</taxon>
        <taxon>Spermatophyta</taxon>
        <taxon>Magnoliopsida</taxon>
        <taxon>eudicotyledons</taxon>
        <taxon>Gunneridae</taxon>
        <taxon>Pentapetalae</taxon>
        <taxon>rosids</taxon>
        <taxon>malvids</taxon>
        <taxon>Brassicales</taxon>
        <taxon>Brassicaceae</taxon>
        <taxon>Cardamineae</taxon>
        <taxon>Cardamine</taxon>
    </lineage>
</organism>
<dbReference type="GO" id="GO:0009506">
    <property type="term" value="C:plasmodesma"/>
    <property type="evidence" value="ECO:0007669"/>
    <property type="project" value="UniProtKB-ARBA"/>
</dbReference>
<keyword evidence="3" id="KW-0732">Signal</keyword>
<dbReference type="AlphaFoldDB" id="A0ABD1ASK1"/>
<comment type="caution">
    <text evidence="6">The sequence shown here is derived from an EMBL/GenBank/DDBJ whole genome shotgun (WGS) entry which is preliminary data.</text>
</comment>
<keyword evidence="2" id="KW-0336">GPI-anchor</keyword>
<comment type="subcellular location">
    <subcellularLocation>
        <location evidence="1">Cell membrane</location>
        <topology evidence="1">Lipid-anchor</topology>
        <topology evidence="1">GPI-anchor</topology>
    </subcellularLocation>
</comment>
<dbReference type="GO" id="GO:0005886">
    <property type="term" value="C:plasma membrane"/>
    <property type="evidence" value="ECO:0007669"/>
    <property type="project" value="UniProtKB-SubCell"/>
</dbReference>
<dbReference type="GO" id="GO:0098552">
    <property type="term" value="C:side of membrane"/>
    <property type="evidence" value="ECO:0007669"/>
    <property type="project" value="UniProtKB-KW"/>
</dbReference>
<protein>
    <submittedName>
        <fullName evidence="6">Glucan endo-1,3-beta-glucosidase 4</fullName>
    </submittedName>
</protein>
<accession>A0ABD1ASK1</accession>
<dbReference type="Pfam" id="PF07983">
    <property type="entry name" value="X8"/>
    <property type="match status" value="1"/>
</dbReference>
<evidence type="ECO:0000256" key="4">
    <source>
        <dbReference type="ARBA" id="ARBA00023288"/>
    </source>
</evidence>
<evidence type="ECO:0000256" key="1">
    <source>
        <dbReference type="ARBA" id="ARBA00004609"/>
    </source>
</evidence>
<dbReference type="InterPro" id="IPR012946">
    <property type="entry name" value="X8"/>
</dbReference>
<evidence type="ECO:0000259" key="5">
    <source>
        <dbReference type="SMART" id="SM00768"/>
    </source>
</evidence>
<keyword evidence="4" id="KW-0449">Lipoprotein</keyword>
<feature type="domain" description="X8" evidence="5">
    <location>
        <begin position="2"/>
        <end position="70"/>
    </location>
</feature>
<gene>
    <name evidence="6" type="ORF">V5N11_004895</name>
</gene>
<dbReference type="Proteomes" id="UP001558713">
    <property type="component" value="Unassembled WGS sequence"/>
</dbReference>
<dbReference type="InterPro" id="IPR044788">
    <property type="entry name" value="X8_dom_prot"/>
</dbReference>
<sequence length="70" mass="7694">MVCQHGGAALGWACQHGRADCSKIQPNQPCFLPNTIKDHASFVFNDYYQRCKSKGGNCYFNNAAVITAQP</sequence>
<dbReference type="EMBL" id="JBANAX010000408">
    <property type="protein sequence ID" value="KAL1209741.1"/>
    <property type="molecule type" value="Genomic_DNA"/>
</dbReference>
<dbReference type="SMART" id="SM00768">
    <property type="entry name" value="X8"/>
    <property type="match status" value="1"/>
</dbReference>
<dbReference type="PANTHER" id="PTHR31044:SF55">
    <property type="entry name" value="CARBOHYDRATE-BINDING X8 DOMAIN SUPERFAMILY PROTEIN"/>
    <property type="match status" value="1"/>
</dbReference>
<dbReference type="PANTHER" id="PTHR31044">
    <property type="entry name" value="BETA-1,3 GLUCANASE"/>
    <property type="match status" value="1"/>
</dbReference>
<proteinExistence type="predicted"/>
<evidence type="ECO:0000256" key="2">
    <source>
        <dbReference type="ARBA" id="ARBA00022622"/>
    </source>
</evidence>
<evidence type="ECO:0000256" key="3">
    <source>
        <dbReference type="ARBA" id="ARBA00022729"/>
    </source>
</evidence>